<dbReference type="GO" id="GO:0016020">
    <property type="term" value="C:membrane"/>
    <property type="evidence" value="ECO:0007669"/>
    <property type="project" value="GOC"/>
</dbReference>
<keyword evidence="6" id="KW-0443">Lipid metabolism</keyword>
<dbReference type="EC" id="2.3.1.129" evidence="9"/>
<proteinExistence type="predicted"/>
<dbReference type="GO" id="GO:0009245">
    <property type="term" value="P:lipid A biosynthetic process"/>
    <property type="evidence" value="ECO:0007669"/>
    <property type="project" value="UniProtKB-KW"/>
</dbReference>
<dbReference type="InterPro" id="IPR010137">
    <property type="entry name" value="Lipid_A_LpxA"/>
</dbReference>
<reference evidence="9 10" key="1">
    <citation type="submission" date="2019-02" db="EMBL/GenBank/DDBJ databases">
        <title>Deep-cultivation of Planctomycetes and their phenomic and genomic characterization uncovers novel biology.</title>
        <authorList>
            <person name="Wiegand S."/>
            <person name="Jogler M."/>
            <person name="Boedeker C."/>
            <person name="Pinto D."/>
            <person name="Vollmers J."/>
            <person name="Rivas-Marin E."/>
            <person name="Kohn T."/>
            <person name="Peeters S.H."/>
            <person name="Heuer A."/>
            <person name="Rast P."/>
            <person name="Oberbeckmann S."/>
            <person name="Bunk B."/>
            <person name="Jeske O."/>
            <person name="Meyerdierks A."/>
            <person name="Storesund J.E."/>
            <person name="Kallscheuer N."/>
            <person name="Luecker S."/>
            <person name="Lage O.M."/>
            <person name="Pohl T."/>
            <person name="Merkel B.J."/>
            <person name="Hornburger P."/>
            <person name="Mueller R.-W."/>
            <person name="Bruemmer F."/>
            <person name="Labrenz M."/>
            <person name="Spormann A.M."/>
            <person name="Op den Camp H."/>
            <person name="Overmann J."/>
            <person name="Amann R."/>
            <person name="Jetten M.S.M."/>
            <person name="Mascher T."/>
            <person name="Medema M.H."/>
            <person name="Devos D.P."/>
            <person name="Kaster A.-K."/>
            <person name="Ovreas L."/>
            <person name="Rohde M."/>
            <person name="Galperin M.Y."/>
            <person name="Jogler C."/>
        </authorList>
    </citation>
    <scope>NUCLEOTIDE SEQUENCE [LARGE SCALE GENOMIC DNA]</scope>
    <source>
        <strain evidence="9 10">Spa11</strain>
    </source>
</reference>
<dbReference type="InterPro" id="IPR011004">
    <property type="entry name" value="Trimer_LpxA-like_sf"/>
</dbReference>
<dbReference type="PANTHER" id="PTHR43480:SF1">
    <property type="entry name" value="ACYL-[ACYL-CARRIER-PROTEIN]--UDP-N-ACETYLGLUCOSAMINE O-ACYLTRANSFERASE, MITOCHONDRIAL-RELATED"/>
    <property type="match status" value="1"/>
</dbReference>
<organism evidence="9 10">
    <name type="scientific">Botrimarina mediterranea</name>
    <dbReference type="NCBI Taxonomy" id="2528022"/>
    <lineage>
        <taxon>Bacteria</taxon>
        <taxon>Pseudomonadati</taxon>
        <taxon>Planctomycetota</taxon>
        <taxon>Planctomycetia</taxon>
        <taxon>Pirellulales</taxon>
        <taxon>Lacipirellulaceae</taxon>
        <taxon>Botrimarina</taxon>
    </lineage>
</organism>
<sequence length="269" mass="28631">MSTKIATNAWIDPRAELDVDVEIGPLCVVGAGAKIGAGSKLLSSVTILGNVTMGRDNVVYPQAVLGGEPQDVSYTGGETRVEIGDRNTIRESVTINRGTTKEEGVTRIGSDNFLMAAAHVAHDCTLGDHIVVANATLLGGHVHVQDHAALSGGVVVHHCTTIGRYAFVGGLSRVLHDVAPYMLYEGSPAKARCINIVALRRKGFDPVEVDNLAEAHRLMYRSKIGLQAAREMLATAGRDTPAVREMLDFISCQSSGRHGRSRDVVRVAA</sequence>
<evidence type="ECO:0000256" key="4">
    <source>
        <dbReference type="ARBA" id="ARBA00022679"/>
    </source>
</evidence>
<dbReference type="CDD" id="cd03351">
    <property type="entry name" value="LbH_UDP-GlcNAc_AT"/>
    <property type="match status" value="1"/>
</dbReference>
<dbReference type="PIRSF" id="PIRSF000456">
    <property type="entry name" value="UDP-GlcNAc_acltr"/>
    <property type="match status" value="1"/>
</dbReference>
<evidence type="ECO:0000313" key="9">
    <source>
        <dbReference type="EMBL" id="QDV73289.1"/>
    </source>
</evidence>
<keyword evidence="5" id="KW-0677">Repeat</keyword>
<evidence type="ECO:0000256" key="6">
    <source>
        <dbReference type="ARBA" id="ARBA00023098"/>
    </source>
</evidence>
<dbReference type="Gene3D" id="2.160.10.10">
    <property type="entry name" value="Hexapeptide repeat proteins"/>
    <property type="match status" value="1"/>
</dbReference>
<dbReference type="InterPro" id="IPR029098">
    <property type="entry name" value="Acetyltransf_C"/>
</dbReference>
<dbReference type="PANTHER" id="PTHR43480">
    <property type="entry name" value="ACYL-[ACYL-CARRIER-PROTEIN]--UDP-N-ACETYLGLUCOSAMINE O-ACYLTRANSFERASE"/>
    <property type="match status" value="1"/>
</dbReference>
<dbReference type="EMBL" id="CP036349">
    <property type="protein sequence ID" value="QDV73289.1"/>
    <property type="molecule type" value="Genomic_DNA"/>
</dbReference>
<evidence type="ECO:0000256" key="3">
    <source>
        <dbReference type="ARBA" id="ARBA00022556"/>
    </source>
</evidence>
<protein>
    <submittedName>
        <fullName evidence="9">Acyl-[acyl-carrier-protein]--UDP-N-acetylglucosamine O-acyltransferase</fullName>
        <ecNumber evidence="9">2.3.1.129</ecNumber>
    </submittedName>
</protein>
<dbReference type="RefSeq" id="WP_145109992.1">
    <property type="nucleotide sequence ID" value="NZ_CP036349.1"/>
</dbReference>
<gene>
    <name evidence="9" type="primary">lpxA_2</name>
    <name evidence="9" type="ORF">Spa11_14850</name>
</gene>
<dbReference type="Gene3D" id="1.20.1180.10">
    <property type="entry name" value="Udp N-acetylglucosamine O-acyltransferase, C-terminal domain"/>
    <property type="match status" value="1"/>
</dbReference>
<dbReference type="Pfam" id="PF13720">
    <property type="entry name" value="Acetyltransf_11"/>
    <property type="match status" value="1"/>
</dbReference>
<dbReference type="NCBIfam" id="TIGR01852">
    <property type="entry name" value="lipid_A_lpxA"/>
    <property type="match status" value="1"/>
</dbReference>
<name>A0A518K675_9BACT</name>
<keyword evidence="1" id="KW-0963">Cytoplasm</keyword>
<keyword evidence="7 9" id="KW-0012">Acyltransferase</keyword>
<evidence type="ECO:0000259" key="8">
    <source>
        <dbReference type="Pfam" id="PF13720"/>
    </source>
</evidence>
<keyword evidence="10" id="KW-1185">Reference proteome</keyword>
<evidence type="ECO:0000256" key="2">
    <source>
        <dbReference type="ARBA" id="ARBA00022516"/>
    </source>
</evidence>
<keyword evidence="4 9" id="KW-0808">Transferase</keyword>
<keyword evidence="2" id="KW-0444">Lipid biosynthesis</keyword>
<dbReference type="InterPro" id="IPR037157">
    <property type="entry name" value="Acetyltransf_C_sf"/>
</dbReference>
<dbReference type="InterPro" id="IPR018357">
    <property type="entry name" value="Hexapep_transf_CS"/>
</dbReference>
<feature type="domain" description="UDP N-acetylglucosamine O-acyltransferase C-terminal" evidence="8">
    <location>
        <begin position="177"/>
        <end position="254"/>
    </location>
</feature>
<dbReference type="Proteomes" id="UP000316426">
    <property type="component" value="Chromosome"/>
</dbReference>
<dbReference type="SUPFAM" id="SSF51161">
    <property type="entry name" value="Trimeric LpxA-like enzymes"/>
    <property type="match status" value="1"/>
</dbReference>
<evidence type="ECO:0000256" key="5">
    <source>
        <dbReference type="ARBA" id="ARBA00022737"/>
    </source>
</evidence>
<dbReference type="AlphaFoldDB" id="A0A518K675"/>
<dbReference type="GO" id="GO:0008780">
    <property type="term" value="F:acyl-[acyl-carrier-protein]-UDP-N-acetylglucosamine O-acyltransferase activity"/>
    <property type="evidence" value="ECO:0007669"/>
    <property type="project" value="UniProtKB-EC"/>
</dbReference>
<dbReference type="PROSITE" id="PS00101">
    <property type="entry name" value="HEXAPEP_TRANSFERASES"/>
    <property type="match status" value="1"/>
</dbReference>
<dbReference type="KEGG" id="bmei:Spa11_14850"/>
<evidence type="ECO:0000256" key="1">
    <source>
        <dbReference type="ARBA" id="ARBA00022490"/>
    </source>
</evidence>
<evidence type="ECO:0000256" key="7">
    <source>
        <dbReference type="ARBA" id="ARBA00023315"/>
    </source>
</evidence>
<keyword evidence="3" id="KW-0441">Lipid A biosynthesis</keyword>
<accession>A0A518K675</accession>
<dbReference type="NCBIfam" id="NF003657">
    <property type="entry name" value="PRK05289.1"/>
    <property type="match status" value="1"/>
</dbReference>
<evidence type="ECO:0000313" key="10">
    <source>
        <dbReference type="Proteomes" id="UP000316426"/>
    </source>
</evidence>